<dbReference type="PRINTS" id="PR00111">
    <property type="entry name" value="ABHYDROLASE"/>
</dbReference>
<dbReference type="AlphaFoldDB" id="A0A1B7LHL6"/>
<evidence type="ECO:0000313" key="3">
    <source>
        <dbReference type="Proteomes" id="UP000078532"/>
    </source>
</evidence>
<dbReference type="GO" id="GO:0004806">
    <property type="term" value="F:triacylglycerol lipase activity"/>
    <property type="evidence" value="ECO:0007669"/>
    <property type="project" value="TreeGrafter"/>
</dbReference>
<protein>
    <recommendedName>
        <fullName evidence="1">AB hydrolase-1 domain-containing protein</fullName>
    </recommendedName>
</protein>
<dbReference type="Proteomes" id="UP000078532">
    <property type="component" value="Unassembled WGS sequence"/>
</dbReference>
<comment type="caution">
    <text evidence="2">The sequence shown here is derived from an EMBL/GenBank/DDBJ whole genome shotgun (WGS) entry which is preliminary data.</text>
</comment>
<dbReference type="PANTHER" id="PTHR43433:SF5">
    <property type="entry name" value="AB HYDROLASE-1 DOMAIN-CONTAINING PROTEIN"/>
    <property type="match status" value="1"/>
</dbReference>
<organism evidence="2 3">
    <name type="scientific">Desulfotomaculum copahuensis</name>
    <dbReference type="NCBI Taxonomy" id="1838280"/>
    <lineage>
        <taxon>Bacteria</taxon>
        <taxon>Bacillati</taxon>
        <taxon>Bacillota</taxon>
        <taxon>Clostridia</taxon>
        <taxon>Eubacteriales</taxon>
        <taxon>Desulfotomaculaceae</taxon>
        <taxon>Desulfotomaculum</taxon>
    </lineage>
</organism>
<dbReference type="RefSeq" id="WP_066666736.1">
    <property type="nucleotide sequence ID" value="NZ_LYVF01000054.1"/>
</dbReference>
<sequence length="270" mass="29444">MGRTSINGVSIYYEVYGTGEPLLLIEGLGYASWMWFKQIPSFSRHFQTIIFDNRGAGRSDKPDLPYTAAMMAGDAAGLLDNLGIARAHVLGVSMGGFIAQELALSHPEMVASLILCCTSFGGPDSVPMTAQALDSMLKVDGLSAGQAIRQGLAVAFSPGYMEEHPDEVEQITAWRLARPTPPRYAWERQFSAAREFCSKNRLSNIRIPTLVLAGDRDVVLPPENARLLAGRITGAKLRMFSGGGHLFFIEQAEEFNRSVINFLAGLKDKS</sequence>
<evidence type="ECO:0000259" key="1">
    <source>
        <dbReference type="Pfam" id="PF00561"/>
    </source>
</evidence>
<dbReference type="PRINTS" id="PR00412">
    <property type="entry name" value="EPOXHYDRLASE"/>
</dbReference>
<evidence type="ECO:0000313" key="2">
    <source>
        <dbReference type="EMBL" id="OAT85598.1"/>
    </source>
</evidence>
<dbReference type="Pfam" id="PF00561">
    <property type="entry name" value="Abhydrolase_1"/>
    <property type="match status" value="1"/>
</dbReference>
<dbReference type="PANTHER" id="PTHR43433">
    <property type="entry name" value="HYDROLASE, ALPHA/BETA FOLD FAMILY PROTEIN"/>
    <property type="match status" value="1"/>
</dbReference>
<dbReference type="SUPFAM" id="SSF53474">
    <property type="entry name" value="alpha/beta-Hydrolases"/>
    <property type="match status" value="1"/>
</dbReference>
<gene>
    <name evidence="2" type="ORF">A6M21_05645</name>
</gene>
<accession>A0A1B7LHL6</accession>
<dbReference type="GO" id="GO:0046503">
    <property type="term" value="P:glycerolipid catabolic process"/>
    <property type="evidence" value="ECO:0007669"/>
    <property type="project" value="TreeGrafter"/>
</dbReference>
<feature type="domain" description="AB hydrolase-1" evidence="1">
    <location>
        <begin position="21"/>
        <end position="250"/>
    </location>
</feature>
<keyword evidence="3" id="KW-1185">Reference proteome</keyword>
<name>A0A1B7LHL6_9FIRM</name>
<dbReference type="EMBL" id="LYVF01000054">
    <property type="protein sequence ID" value="OAT85598.1"/>
    <property type="molecule type" value="Genomic_DNA"/>
</dbReference>
<dbReference type="InterPro" id="IPR050471">
    <property type="entry name" value="AB_hydrolase"/>
</dbReference>
<dbReference type="InterPro" id="IPR000073">
    <property type="entry name" value="AB_hydrolase_1"/>
</dbReference>
<dbReference type="STRING" id="1838280.A6M21_05645"/>
<proteinExistence type="predicted"/>
<reference evidence="2 3" key="1">
    <citation type="submission" date="2016-04" db="EMBL/GenBank/DDBJ databases">
        <authorList>
            <person name="Evans L.H."/>
            <person name="Alamgir A."/>
            <person name="Owens N."/>
            <person name="Weber N.D."/>
            <person name="Virtaneva K."/>
            <person name="Barbian K."/>
            <person name="Babar A."/>
            <person name="Rosenke K."/>
        </authorList>
    </citation>
    <scope>NUCLEOTIDE SEQUENCE [LARGE SCALE GENOMIC DNA]</scope>
    <source>
        <strain evidence="2 3">LMa1</strain>
    </source>
</reference>
<dbReference type="InterPro" id="IPR029058">
    <property type="entry name" value="AB_hydrolase_fold"/>
</dbReference>
<dbReference type="OrthoDB" id="9775557at2"/>
<dbReference type="Gene3D" id="3.40.50.1820">
    <property type="entry name" value="alpha/beta hydrolase"/>
    <property type="match status" value="1"/>
</dbReference>
<dbReference type="InterPro" id="IPR000639">
    <property type="entry name" value="Epox_hydrolase-like"/>
</dbReference>